<keyword evidence="2" id="KW-1185">Reference proteome</keyword>
<name>A0A4V1L657_9BACT</name>
<reference evidence="1 2" key="1">
    <citation type="submission" date="2018-11" db="EMBL/GenBank/DDBJ databases">
        <authorList>
            <person name="Mardanov A.V."/>
            <person name="Ravin N.V."/>
            <person name="Dedysh S.N."/>
        </authorList>
    </citation>
    <scope>NUCLEOTIDE SEQUENCE [LARGE SCALE GENOMIC DNA]</scope>
    <source>
        <strain evidence="1 2">AF10</strain>
    </source>
</reference>
<evidence type="ECO:0000313" key="2">
    <source>
        <dbReference type="Proteomes" id="UP000289437"/>
    </source>
</evidence>
<dbReference type="EMBL" id="RDSM01000001">
    <property type="protein sequence ID" value="RXH58104.1"/>
    <property type="molecule type" value="Genomic_DNA"/>
</dbReference>
<comment type="caution">
    <text evidence="1">The sequence shown here is derived from an EMBL/GenBank/DDBJ whole genome shotgun (WGS) entry which is preliminary data.</text>
</comment>
<evidence type="ECO:0000313" key="1">
    <source>
        <dbReference type="EMBL" id="RXH58104.1"/>
    </source>
</evidence>
<reference evidence="2" key="2">
    <citation type="submission" date="2019-02" db="EMBL/GenBank/DDBJ databases">
        <title>Granulicella sibirica sp. nov., a psychrotolerant acidobacterium isolated from an organic soil layer in forested tundra, West Siberia.</title>
        <authorList>
            <person name="Oshkin I.Y."/>
            <person name="Kulichevskaya I.S."/>
            <person name="Rijpstra W.I.C."/>
            <person name="Sinninghe Damste J.S."/>
            <person name="Rakitin A.L."/>
            <person name="Ravin N.V."/>
            <person name="Dedysh S.N."/>
        </authorList>
    </citation>
    <scope>NUCLEOTIDE SEQUENCE [LARGE SCALE GENOMIC DNA]</scope>
    <source>
        <strain evidence="2">AF10</strain>
    </source>
</reference>
<organism evidence="1 2">
    <name type="scientific">Granulicella sibirica</name>
    <dbReference type="NCBI Taxonomy" id="2479048"/>
    <lineage>
        <taxon>Bacteria</taxon>
        <taxon>Pseudomonadati</taxon>
        <taxon>Acidobacteriota</taxon>
        <taxon>Terriglobia</taxon>
        <taxon>Terriglobales</taxon>
        <taxon>Acidobacteriaceae</taxon>
        <taxon>Granulicella</taxon>
    </lineage>
</organism>
<sequence>MGTWVMHNPSLSLRHTFLGRNECYEFVFKFDRYGCRSAKWGYDVFDIEKDA</sequence>
<protein>
    <submittedName>
        <fullName evidence="1">Uncharacterized protein</fullName>
    </submittedName>
</protein>
<dbReference type="AlphaFoldDB" id="A0A4V1L657"/>
<gene>
    <name evidence="1" type="ORF">GRAN_1414</name>
</gene>
<accession>A0A4V1L657</accession>
<proteinExistence type="predicted"/>
<dbReference type="Proteomes" id="UP000289437">
    <property type="component" value="Unassembled WGS sequence"/>
</dbReference>